<dbReference type="GeneID" id="97131498"/>
<protein>
    <submittedName>
        <fullName evidence="1">Uncharacterized protein</fullName>
    </submittedName>
</protein>
<dbReference type="EMBL" id="JABMCC010000107">
    <property type="protein sequence ID" value="NUU54859.1"/>
    <property type="molecule type" value="Genomic_DNA"/>
</dbReference>
<organism evidence="1 2">
    <name type="scientific">Paenibacillus taichungensis</name>
    <dbReference type="NCBI Taxonomy" id="484184"/>
    <lineage>
        <taxon>Bacteria</taxon>
        <taxon>Bacillati</taxon>
        <taxon>Bacillota</taxon>
        <taxon>Bacilli</taxon>
        <taxon>Bacillales</taxon>
        <taxon>Paenibacillaceae</taxon>
        <taxon>Paenibacillus</taxon>
    </lineage>
</organism>
<dbReference type="Proteomes" id="UP000577724">
    <property type="component" value="Unassembled WGS sequence"/>
</dbReference>
<name>A0ABX2MLD3_9BACL</name>
<evidence type="ECO:0000313" key="1">
    <source>
        <dbReference type="EMBL" id="NUU54859.1"/>
    </source>
</evidence>
<dbReference type="RefSeq" id="WP_175381797.1">
    <property type="nucleotide sequence ID" value="NZ_CBCRYD010000039.1"/>
</dbReference>
<sequence>MNKITAFTTQHLQNLLDVWKSDYKLKTHDGEIRSIEMTKSYEVSGPITTANTFIINVCRMYKYMTVSKQGDTITLSISVKPETVDEFLAFCNKLQLQEQTSEDGPTT</sequence>
<gene>
    <name evidence="1" type="ORF">HP548_12305</name>
</gene>
<keyword evidence="2" id="KW-1185">Reference proteome</keyword>
<comment type="caution">
    <text evidence="1">The sequence shown here is derived from an EMBL/GenBank/DDBJ whole genome shotgun (WGS) entry which is preliminary data.</text>
</comment>
<proteinExistence type="predicted"/>
<evidence type="ECO:0000313" key="2">
    <source>
        <dbReference type="Proteomes" id="UP000577724"/>
    </source>
</evidence>
<accession>A0ABX2MLD3</accession>
<reference evidence="1 2" key="1">
    <citation type="submission" date="2020-05" db="EMBL/GenBank/DDBJ databases">
        <title>Genome Sequencing of Type Strains.</title>
        <authorList>
            <person name="Lemaire J.F."/>
            <person name="Inderbitzin P."/>
            <person name="Gregorio O.A."/>
            <person name="Collins S.B."/>
            <person name="Wespe N."/>
            <person name="Knight-Connoni V."/>
        </authorList>
    </citation>
    <scope>NUCLEOTIDE SEQUENCE [LARGE SCALE GENOMIC DNA]</scope>
    <source>
        <strain evidence="1 2">DSM 19942</strain>
    </source>
</reference>